<proteinExistence type="predicted"/>
<evidence type="ECO:0000256" key="1">
    <source>
        <dbReference type="SAM" id="Phobius"/>
    </source>
</evidence>
<protein>
    <submittedName>
        <fullName evidence="2">Uncharacterized protein</fullName>
    </submittedName>
</protein>
<keyword evidence="1" id="KW-0812">Transmembrane</keyword>
<feature type="transmembrane region" description="Helical" evidence="1">
    <location>
        <begin position="221"/>
        <end position="241"/>
    </location>
</feature>
<reference evidence="2 3" key="1">
    <citation type="journal article" date="2015" name="Biotechnol. Biofuels">
        <title>Enhanced degradation of softwood versus hardwood by the white-rot fungus Pycnoporus coccineus.</title>
        <authorList>
            <person name="Couturier M."/>
            <person name="Navarro D."/>
            <person name="Chevret D."/>
            <person name="Henrissat B."/>
            <person name="Piumi F."/>
            <person name="Ruiz-Duenas F.J."/>
            <person name="Martinez A.T."/>
            <person name="Grigoriev I.V."/>
            <person name="Riley R."/>
            <person name="Lipzen A."/>
            <person name="Berrin J.G."/>
            <person name="Master E.R."/>
            <person name="Rosso M.N."/>
        </authorList>
    </citation>
    <scope>NUCLEOTIDE SEQUENCE [LARGE SCALE GENOMIC DNA]</scope>
    <source>
        <strain evidence="2 3">BRFM310</strain>
    </source>
</reference>
<evidence type="ECO:0000313" key="3">
    <source>
        <dbReference type="Proteomes" id="UP000193067"/>
    </source>
</evidence>
<feature type="transmembrane region" description="Helical" evidence="1">
    <location>
        <begin position="346"/>
        <end position="367"/>
    </location>
</feature>
<dbReference type="AlphaFoldDB" id="A0A1Y2INR2"/>
<name>A0A1Y2INR2_TRAC3</name>
<feature type="transmembrane region" description="Helical" evidence="1">
    <location>
        <begin position="247"/>
        <end position="266"/>
    </location>
</feature>
<keyword evidence="3" id="KW-1185">Reference proteome</keyword>
<organism evidence="2 3">
    <name type="scientific">Trametes coccinea (strain BRFM310)</name>
    <name type="common">Pycnoporus coccineus</name>
    <dbReference type="NCBI Taxonomy" id="1353009"/>
    <lineage>
        <taxon>Eukaryota</taxon>
        <taxon>Fungi</taxon>
        <taxon>Dikarya</taxon>
        <taxon>Basidiomycota</taxon>
        <taxon>Agaricomycotina</taxon>
        <taxon>Agaricomycetes</taxon>
        <taxon>Polyporales</taxon>
        <taxon>Polyporaceae</taxon>
        <taxon>Trametes</taxon>
    </lineage>
</organism>
<sequence>MTMGHALREADSGVLCTARFYTPRERLTASAIAAQYSLQTLRLIGSIYPLLFSPTVSPSARPAMPPLYPIPNSAFSLDISALAGFLGADATLAVMMLPHLHAQRKWWGWYNCPGSYHLAKRFGQMARFKFWSPTYRSSAVPQELSLELQGGTGLTYTSTESGATLPRTGPLAATFAEQCSAVHSIEVGGRRSDTMDVAITRLTREIHGPQHIRVPHTHPKWFALCPVAATLSTAIACVFYRDFFIASVILFSALCHGTACLVMGNAEFTYEHRIPQDTPRYSSGWMEAHRSFVVLFGTETAVAPLTRGRFFLRLSLWRAHFFISLCSILLALQFLSQLLFVPQGTLFGQLMFIASLVASWAYHRLVLAWDKESIQRHILVADILSGPRIERYRFGTRTAAAVFTVLVLRPEIGQDVKARLQALLPSNTPVWELWHATVAERISSGQSLSFEKECDWEWQKMRGLLTLEESSLFRELLQDAAAAYAAFLEHRPGHGAMTWSRHLS</sequence>
<dbReference type="OrthoDB" id="2749333at2759"/>
<evidence type="ECO:0000313" key="2">
    <source>
        <dbReference type="EMBL" id="OSD02756.1"/>
    </source>
</evidence>
<dbReference type="EMBL" id="KZ084103">
    <property type="protein sequence ID" value="OSD02756.1"/>
    <property type="molecule type" value="Genomic_DNA"/>
</dbReference>
<gene>
    <name evidence="2" type="ORF">PYCCODRAFT_301897</name>
</gene>
<keyword evidence="1" id="KW-1133">Transmembrane helix</keyword>
<feature type="transmembrane region" description="Helical" evidence="1">
    <location>
        <begin position="319"/>
        <end position="340"/>
    </location>
</feature>
<accession>A0A1Y2INR2</accession>
<dbReference type="Proteomes" id="UP000193067">
    <property type="component" value="Unassembled WGS sequence"/>
</dbReference>
<keyword evidence="1" id="KW-0472">Membrane</keyword>
<dbReference type="STRING" id="1353009.A0A1Y2INR2"/>